<comment type="caution">
    <text evidence="3">The sequence shown here is derived from an EMBL/GenBank/DDBJ whole genome shotgun (WGS) entry which is preliminary data.</text>
</comment>
<name>A0A512BY75_9HYPH</name>
<organism evidence="3 4">
    <name type="scientific">Microvirga aerophila</name>
    <dbReference type="NCBI Taxonomy" id="670291"/>
    <lineage>
        <taxon>Bacteria</taxon>
        <taxon>Pseudomonadati</taxon>
        <taxon>Pseudomonadota</taxon>
        <taxon>Alphaproteobacteria</taxon>
        <taxon>Hyphomicrobiales</taxon>
        <taxon>Methylobacteriaceae</taxon>
        <taxon>Microvirga</taxon>
    </lineage>
</organism>
<reference evidence="3 4" key="1">
    <citation type="submission" date="2019-07" db="EMBL/GenBank/DDBJ databases">
        <title>Whole genome shotgun sequence of Microvirga aerophila NBRC 106136.</title>
        <authorList>
            <person name="Hosoyama A."/>
            <person name="Uohara A."/>
            <person name="Ohji S."/>
            <person name="Ichikawa N."/>
        </authorList>
    </citation>
    <scope>NUCLEOTIDE SEQUENCE [LARGE SCALE GENOMIC DNA]</scope>
    <source>
        <strain evidence="3 4">NBRC 106136</strain>
    </source>
</reference>
<dbReference type="AlphaFoldDB" id="A0A512BY75"/>
<dbReference type="RefSeq" id="WP_114188582.1">
    <property type="nucleotide sequence ID" value="NZ_BJYU01000081.1"/>
</dbReference>
<feature type="chain" id="PRO_5021892289" evidence="2">
    <location>
        <begin position="27"/>
        <end position="340"/>
    </location>
</feature>
<dbReference type="NCBIfam" id="TIGR00787">
    <property type="entry name" value="dctP"/>
    <property type="match status" value="1"/>
</dbReference>
<dbReference type="GO" id="GO:0030246">
    <property type="term" value="F:carbohydrate binding"/>
    <property type="evidence" value="ECO:0007669"/>
    <property type="project" value="TreeGrafter"/>
</dbReference>
<protein>
    <submittedName>
        <fullName evidence="3">ABC transporter substrate-binding protein</fullName>
    </submittedName>
</protein>
<dbReference type="OrthoDB" id="9803763at2"/>
<dbReference type="Proteomes" id="UP000321085">
    <property type="component" value="Unassembled WGS sequence"/>
</dbReference>
<evidence type="ECO:0000313" key="4">
    <source>
        <dbReference type="Proteomes" id="UP000321085"/>
    </source>
</evidence>
<dbReference type="Gene3D" id="3.40.190.170">
    <property type="entry name" value="Bacterial extracellular solute-binding protein, family 7"/>
    <property type="match status" value="1"/>
</dbReference>
<dbReference type="GO" id="GO:0055085">
    <property type="term" value="P:transmembrane transport"/>
    <property type="evidence" value="ECO:0007669"/>
    <property type="project" value="InterPro"/>
</dbReference>
<dbReference type="PANTHER" id="PTHR33376">
    <property type="match status" value="1"/>
</dbReference>
<evidence type="ECO:0000313" key="3">
    <source>
        <dbReference type="EMBL" id="GEO16906.1"/>
    </source>
</evidence>
<dbReference type="InterPro" id="IPR018389">
    <property type="entry name" value="DctP_fam"/>
</dbReference>
<dbReference type="EMBL" id="BJYU01000081">
    <property type="protein sequence ID" value="GEO16906.1"/>
    <property type="molecule type" value="Genomic_DNA"/>
</dbReference>
<dbReference type="PIRSF" id="PIRSF006470">
    <property type="entry name" value="DctB"/>
    <property type="match status" value="1"/>
</dbReference>
<dbReference type="InterPro" id="IPR038404">
    <property type="entry name" value="TRAP_DctP_sf"/>
</dbReference>
<gene>
    <name evidence="3" type="ORF">MAE02_46020</name>
</gene>
<evidence type="ECO:0000256" key="1">
    <source>
        <dbReference type="ARBA" id="ARBA00022729"/>
    </source>
</evidence>
<evidence type="ECO:0000256" key="2">
    <source>
        <dbReference type="SAM" id="SignalP"/>
    </source>
</evidence>
<dbReference type="PANTHER" id="PTHR33376:SF2">
    <property type="entry name" value="DICARBOXYLATE-BINDING PERIPLASMIC PROTEIN"/>
    <property type="match status" value="1"/>
</dbReference>
<dbReference type="GO" id="GO:0030288">
    <property type="term" value="C:outer membrane-bounded periplasmic space"/>
    <property type="evidence" value="ECO:0007669"/>
    <property type="project" value="InterPro"/>
</dbReference>
<dbReference type="CDD" id="cd13679">
    <property type="entry name" value="PBP2_TRAP_YiaO_like"/>
    <property type="match status" value="1"/>
</dbReference>
<keyword evidence="4" id="KW-1185">Reference proteome</keyword>
<dbReference type="InterPro" id="IPR004682">
    <property type="entry name" value="TRAP_DctP"/>
</dbReference>
<keyword evidence="1 2" id="KW-0732">Signal</keyword>
<feature type="signal peptide" evidence="2">
    <location>
        <begin position="1"/>
        <end position="26"/>
    </location>
</feature>
<dbReference type="NCBIfam" id="NF037995">
    <property type="entry name" value="TRAP_S1"/>
    <property type="match status" value="1"/>
</dbReference>
<dbReference type="Pfam" id="PF03480">
    <property type="entry name" value="DctP"/>
    <property type="match status" value="1"/>
</dbReference>
<sequence length="340" mass="37266">MRKSFNATVVCFVASSLLVLGSGGYAADIKERSLKVGFVQAKDHPQGLALQKFAEAVDRRSEGKIKIRVFGDGTLGGDAAVISALQGGTIEMTLVATGLLTGHIKDFGIFDLPYLFSDYKEADAVLDGAIGKKLLDKLPEKGLVGLVYWDHGFRNLTNSRRPVAKAGDIQGLKVRVLQLPIHIEMFNTLGANAVPMPFPELYTALETRTVDGQENTFASIEASKFEEVQKYVSTTNHVYQPLILLFSKKIWDQLSDDERKLLLAASTEVQSEARKVSRDANEKALASLKSKGMTVTEVSPGAIAEIREKLKPVTDKHSKEFGEALINEMRAEIEKVRGQK</sequence>
<proteinExistence type="predicted"/>
<accession>A0A512BY75</accession>